<dbReference type="NCBIfam" id="TIGR02887">
    <property type="entry name" value="spore_ger_x_C"/>
    <property type="match status" value="1"/>
</dbReference>
<evidence type="ECO:0000256" key="3">
    <source>
        <dbReference type="ARBA" id="ARBA00022544"/>
    </source>
</evidence>
<evidence type="ECO:0000256" key="2">
    <source>
        <dbReference type="ARBA" id="ARBA00007886"/>
    </source>
</evidence>
<keyword evidence="11" id="KW-1185">Reference proteome</keyword>
<keyword evidence="7" id="KW-0449">Lipoprotein</keyword>
<dbReference type="Gene3D" id="3.30.300.210">
    <property type="entry name" value="Nutrient germinant receptor protein C, domain 3"/>
    <property type="match status" value="1"/>
</dbReference>
<comment type="subcellular location">
    <subcellularLocation>
        <location evidence="1">Membrane</location>
        <topology evidence="1">Lipid-anchor</topology>
    </subcellularLocation>
</comment>
<dbReference type="InterPro" id="IPR057336">
    <property type="entry name" value="GerAC_N"/>
</dbReference>
<dbReference type="EMBL" id="JAGVRK010000001">
    <property type="protein sequence ID" value="MBS2969881.1"/>
    <property type="molecule type" value="Genomic_DNA"/>
</dbReference>
<evidence type="ECO:0000259" key="9">
    <source>
        <dbReference type="Pfam" id="PF25198"/>
    </source>
</evidence>
<comment type="similarity">
    <text evidence="2">Belongs to the GerABKC lipoprotein family.</text>
</comment>
<name>A0ABS5LGM7_9BACI</name>
<evidence type="ECO:0000256" key="1">
    <source>
        <dbReference type="ARBA" id="ARBA00004635"/>
    </source>
</evidence>
<evidence type="ECO:0000313" key="11">
    <source>
        <dbReference type="Proteomes" id="UP000682403"/>
    </source>
</evidence>
<dbReference type="Proteomes" id="UP000682403">
    <property type="component" value="Unassembled WGS sequence"/>
</dbReference>
<dbReference type="PANTHER" id="PTHR35789:SF1">
    <property type="entry name" value="SPORE GERMINATION PROTEIN B3"/>
    <property type="match status" value="1"/>
</dbReference>
<keyword evidence="3" id="KW-0309">Germination</keyword>
<dbReference type="PROSITE" id="PS51257">
    <property type="entry name" value="PROKAR_LIPOPROTEIN"/>
    <property type="match status" value="1"/>
</dbReference>
<evidence type="ECO:0000313" key="10">
    <source>
        <dbReference type="EMBL" id="MBS2969881.1"/>
    </source>
</evidence>
<evidence type="ECO:0000256" key="7">
    <source>
        <dbReference type="ARBA" id="ARBA00023288"/>
    </source>
</evidence>
<feature type="domain" description="Spore germination GerAC-like C-terminal" evidence="8">
    <location>
        <begin position="224"/>
        <end position="388"/>
    </location>
</feature>
<evidence type="ECO:0000256" key="5">
    <source>
        <dbReference type="ARBA" id="ARBA00023136"/>
    </source>
</evidence>
<reference evidence="10 11" key="1">
    <citation type="submission" date="2021-04" db="EMBL/GenBank/DDBJ databases">
        <title>Metabacillus sp. strain KIGAM252 whole genome sequence.</title>
        <authorList>
            <person name="Seo M.-J."/>
            <person name="Cho E.-S."/>
            <person name="Hwang C.Y."/>
            <person name="Yoon D.J."/>
        </authorList>
    </citation>
    <scope>NUCLEOTIDE SEQUENCE [LARGE SCALE GENOMIC DNA]</scope>
    <source>
        <strain evidence="10 11">KIGAM252</strain>
    </source>
</reference>
<organism evidence="10 11">
    <name type="scientific">Metabacillus flavus</name>
    <dbReference type="NCBI Taxonomy" id="2823519"/>
    <lineage>
        <taxon>Bacteria</taxon>
        <taxon>Bacillati</taxon>
        <taxon>Bacillota</taxon>
        <taxon>Bacilli</taxon>
        <taxon>Bacillales</taxon>
        <taxon>Bacillaceae</taxon>
        <taxon>Metabacillus</taxon>
    </lineage>
</organism>
<dbReference type="PANTHER" id="PTHR35789">
    <property type="entry name" value="SPORE GERMINATION PROTEIN B3"/>
    <property type="match status" value="1"/>
</dbReference>
<gene>
    <name evidence="10" type="ORF">J9317_14000</name>
</gene>
<feature type="domain" description="Spore germination protein N-terminal" evidence="9">
    <location>
        <begin position="19"/>
        <end position="197"/>
    </location>
</feature>
<evidence type="ECO:0000259" key="8">
    <source>
        <dbReference type="Pfam" id="PF05504"/>
    </source>
</evidence>
<dbReference type="RefSeq" id="WP_211559580.1">
    <property type="nucleotide sequence ID" value="NZ_JAGVRK010000001.1"/>
</dbReference>
<keyword evidence="6" id="KW-0564">Palmitate</keyword>
<dbReference type="InterPro" id="IPR008844">
    <property type="entry name" value="Spore_GerAC-like"/>
</dbReference>
<accession>A0ABS5LGM7</accession>
<evidence type="ECO:0000256" key="4">
    <source>
        <dbReference type="ARBA" id="ARBA00022729"/>
    </source>
</evidence>
<keyword evidence="5" id="KW-0472">Membrane</keyword>
<sequence>MKKWPLILSLLLLLTSCGRIELNELIIVSGLGFDVSPEGMSMSIQLVNPGATAKSKGATESGGAGGAVYTYTFSGSSITEIMEKARNMFSRKIYFAHLSVILIGEEFAKNKGLLPILDYLERYYQIRDNVNVFVAKESTARELFSVYIPIQNIPSLSIARRIDVYGGSMGLKKGVELQDIIRWNYGGYTEPVIPGIKKKIPEADGAETAVLDNIDGNQKMFEMTGFAFFNDDKLAGWFTPGESRGWAFLGNNVDGFETTVECPGYPDEIIGVKFKEAKGKLENLSTDPLSYKATLSAVAEVQEVTCPIALENGEQLKRIGKKAEEKLQREMQQAFHTAVKNNIDMLGLRQLLYENHYTDWKKMKNQWDERFKMAQLDTSADITIQQTGLRLKSVYEK</sequence>
<keyword evidence="4" id="KW-0732">Signal</keyword>
<dbReference type="InterPro" id="IPR046953">
    <property type="entry name" value="Spore_GerAC-like_C"/>
</dbReference>
<comment type="caution">
    <text evidence="10">The sequence shown here is derived from an EMBL/GenBank/DDBJ whole genome shotgun (WGS) entry which is preliminary data.</text>
</comment>
<dbReference type="Pfam" id="PF25198">
    <property type="entry name" value="Spore_GerAC_N"/>
    <property type="match status" value="1"/>
</dbReference>
<evidence type="ECO:0000256" key="6">
    <source>
        <dbReference type="ARBA" id="ARBA00023139"/>
    </source>
</evidence>
<dbReference type="Pfam" id="PF05504">
    <property type="entry name" value="Spore_GerAC"/>
    <property type="match status" value="1"/>
</dbReference>
<proteinExistence type="inferred from homology"/>
<protein>
    <submittedName>
        <fullName evidence="10">Ger(X)C family spore germination protein</fullName>
    </submittedName>
</protein>
<dbReference type="InterPro" id="IPR038501">
    <property type="entry name" value="Spore_GerAC_C_sf"/>
</dbReference>